<dbReference type="AlphaFoldDB" id="A0A4U9TL84"/>
<dbReference type="GO" id="GO:0009297">
    <property type="term" value="P:pilus assembly"/>
    <property type="evidence" value="ECO:0007669"/>
    <property type="project" value="InterPro"/>
</dbReference>
<organism evidence="1">
    <name type="scientific">Serratia fonticola</name>
    <dbReference type="NCBI Taxonomy" id="47917"/>
    <lineage>
        <taxon>Bacteria</taxon>
        <taxon>Pseudomonadati</taxon>
        <taxon>Pseudomonadota</taxon>
        <taxon>Gammaproteobacteria</taxon>
        <taxon>Enterobacterales</taxon>
        <taxon>Yersiniaceae</taxon>
        <taxon>Serratia</taxon>
    </lineage>
</organism>
<name>A0A4U9TL84_SERFO</name>
<sequence length="62" mass="6489">MGRNVNGYYNHEGDTTRMSANASYQEGRYSAVGMSLQGGMTLTANGGALHRAGTGGRHPDAD</sequence>
<evidence type="ECO:0000313" key="1">
    <source>
        <dbReference type="EMBL" id="VTR20665.1"/>
    </source>
</evidence>
<accession>A0A4U9TL84</accession>
<protein>
    <submittedName>
        <fullName evidence="1">Outer membrane usher protein papC</fullName>
    </submittedName>
</protein>
<dbReference type="Pfam" id="PF00577">
    <property type="entry name" value="Usher"/>
    <property type="match status" value="1"/>
</dbReference>
<dbReference type="GO" id="GO:0015473">
    <property type="term" value="F:fimbrial usher porin activity"/>
    <property type="evidence" value="ECO:0007669"/>
    <property type="project" value="InterPro"/>
</dbReference>
<dbReference type="InterPro" id="IPR000015">
    <property type="entry name" value="Fimb_usher"/>
</dbReference>
<proteinExistence type="predicted"/>
<reference evidence="1" key="1">
    <citation type="submission" date="2019-05" db="EMBL/GenBank/DDBJ databases">
        <authorList>
            <consortium name="Pathogen Informatics"/>
        </authorList>
    </citation>
    <scope>NUCLEOTIDE SEQUENCE [LARGE SCALE GENOMIC DNA]</scope>
    <source>
        <strain evidence="1">NCTC12965</strain>
    </source>
</reference>
<gene>
    <name evidence="1" type="primary">papC_12</name>
    <name evidence="1" type="ORF">NCTC12965_01076</name>
</gene>
<dbReference type="GO" id="GO:0016020">
    <property type="term" value="C:membrane"/>
    <property type="evidence" value="ECO:0007669"/>
    <property type="project" value="InterPro"/>
</dbReference>
<dbReference type="EMBL" id="CABEEZ010000021">
    <property type="protein sequence ID" value="VTR20665.1"/>
    <property type="molecule type" value="Genomic_DNA"/>
</dbReference>